<dbReference type="EMBL" id="NPBS01000038">
    <property type="protein sequence ID" value="PAF26369.1"/>
    <property type="molecule type" value="Genomic_DNA"/>
</dbReference>
<dbReference type="GO" id="GO:0043565">
    <property type="term" value="F:sequence-specific DNA binding"/>
    <property type="evidence" value="ECO:0007669"/>
    <property type="project" value="InterPro"/>
</dbReference>
<dbReference type="GO" id="GO:0003700">
    <property type="term" value="F:DNA-binding transcription factor activity"/>
    <property type="evidence" value="ECO:0007669"/>
    <property type="project" value="InterPro"/>
</dbReference>
<dbReference type="AlphaFoldDB" id="A0A268S1J7"/>
<evidence type="ECO:0000256" key="2">
    <source>
        <dbReference type="ARBA" id="ARBA00023125"/>
    </source>
</evidence>
<dbReference type="Gene3D" id="1.10.10.60">
    <property type="entry name" value="Homeodomain-like"/>
    <property type="match status" value="2"/>
</dbReference>
<dbReference type="PANTHER" id="PTHR43280:SF2">
    <property type="entry name" value="HTH-TYPE TRANSCRIPTIONAL REGULATOR EXSA"/>
    <property type="match status" value="1"/>
</dbReference>
<dbReference type="InterPro" id="IPR009057">
    <property type="entry name" value="Homeodomain-like_sf"/>
</dbReference>
<dbReference type="InterPro" id="IPR018060">
    <property type="entry name" value="HTH_AraC"/>
</dbReference>
<reference evidence="5 6" key="1">
    <citation type="submission" date="2017-07" db="EMBL/GenBank/DDBJ databases">
        <title>Isolation and whole genome analysis of endospore-forming bacteria from heroin.</title>
        <authorList>
            <person name="Kalinowski J."/>
            <person name="Ahrens B."/>
            <person name="Al-Dilaimi A."/>
            <person name="Winkler A."/>
            <person name="Wibberg D."/>
            <person name="Schleenbecker U."/>
            <person name="Ruckert C."/>
            <person name="Wolfel R."/>
            <person name="Grass G."/>
        </authorList>
    </citation>
    <scope>NUCLEOTIDE SEQUENCE [LARGE SCALE GENOMIC DNA]</scope>
    <source>
        <strain evidence="5 6">7523-2</strain>
    </source>
</reference>
<dbReference type="SMART" id="SM00342">
    <property type="entry name" value="HTH_ARAC"/>
    <property type="match status" value="1"/>
</dbReference>
<keyword evidence="3" id="KW-0804">Transcription</keyword>
<dbReference type="PROSITE" id="PS01124">
    <property type="entry name" value="HTH_ARAC_FAMILY_2"/>
    <property type="match status" value="1"/>
</dbReference>
<organism evidence="5 6">
    <name type="scientific">Shouchella clausii</name>
    <name type="common">Alkalihalobacillus clausii</name>
    <dbReference type="NCBI Taxonomy" id="79880"/>
    <lineage>
        <taxon>Bacteria</taxon>
        <taxon>Bacillati</taxon>
        <taxon>Bacillota</taxon>
        <taxon>Bacilli</taxon>
        <taxon>Bacillales</taxon>
        <taxon>Bacillaceae</taxon>
        <taxon>Shouchella</taxon>
    </lineage>
</organism>
<evidence type="ECO:0000313" key="5">
    <source>
        <dbReference type="EMBL" id="PAF26369.1"/>
    </source>
</evidence>
<dbReference type="InterPro" id="IPR020449">
    <property type="entry name" value="Tscrpt_reg_AraC-type_HTH"/>
</dbReference>
<gene>
    <name evidence="5" type="ORF">CHH61_08980</name>
</gene>
<evidence type="ECO:0000313" key="6">
    <source>
        <dbReference type="Proteomes" id="UP000216133"/>
    </source>
</evidence>
<keyword evidence="2" id="KW-0238">DNA-binding</keyword>
<dbReference type="PANTHER" id="PTHR43280">
    <property type="entry name" value="ARAC-FAMILY TRANSCRIPTIONAL REGULATOR"/>
    <property type="match status" value="1"/>
</dbReference>
<dbReference type="PRINTS" id="PR00032">
    <property type="entry name" value="HTHARAC"/>
</dbReference>
<protein>
    <recommendedName>
        <fullName evidence="4">HTH araC/xylS-type domain-containing protein</fullName>
    </recommendedName>
</protein>
<dbReference type="SUPFAM" id="SSF46689">
    <property type="entry name" value="Homeodomain-like"/>
    <property type="match status" value="2"/>
</dbReference>
<dbReference type="Pfam" id="PF12833">
    <property type="entry name" value="HTH_18"/>
    <property type="match status" value="1"/>
</dbReference>
<sequence length="273" mass="31149">MERYNQLAQAFAYTPIRVYGVYKSMLEANRLYRGHVDQPTAYGGLILGLRGSARFTFNGSNSIEVSQGKAIIGGYQMRLELEVGETGCEYALIHFLPEDRRLPEATLFQKAHQLEYLFEPSMLQMVDELLQADAAPGEMAALQKKALFYQLLAHVLQLARFQQKPKNSEAMEETIRYIHAHYHEPLTLGQLAARYDMAPKYFSAAFRKCTGVGPIDYVIHCRMKRARQLLMTGAFTVSAVARSVGYQDPYYFSRLFKKQFGVAPSYVRLEMKK</sequence>
<evidence type="ECO:0000256" key="3">
    <source>
        <dbReference type="ARBA" id="ARBA00023163"/>
    </source>
</evidence>
<feature type="domain" description="HTH araC/xylS-type" evidence="4">
    <location>
        <begin position="172"/>
        <end position="270"/>
    </location>
</feature>
<accession>A0A268S1J7</accession>
<comment type="caution">
    <text evidence="5">The sequence shown here is derived from an EMBL/GenBank/DDBJ whole genome shotgun (WGS) entry which is preliminary data.</text>
</comment>
<evidence type="ECO:0000259" key="4">
    <source>
        <dbReference type="PROSITE" id="PS01124"/>
    </source>
</evidence>
<keyword evidence="1" id="KW-0805">Transcription regulation</keyword>
<dbReference type="PROSITE" id="PS00041">
    <property type="entry name" value="HTH_ARAC_FAMILY_1"/>
    <property type="match status" value="1"/>
</dbReference>
<proteinExistence type="predicted"/>
<dbReference type="Proteomes" id="UP000216133">
    <property type="component" value="Unassembled WGS sequence"/>
</dbReference>
<name>A0A268S1J7_SHOCL</name>
<evidence type="ECO:0000256" key="1">
    <source>
        <dbReference type="ARBA" id="ARBA00023015"/>
    </source>
</evidence>
<dbReference type="RefSeq" id="WP_095239386.1">
    <property type="nucleotide sequence ID" value="NZ_CP155469.1"/>
</dbReference>
<dbReference type="InterPro" id="IPR018062">
    <property type="entry name" value="HTH_AraC-typ_CS"/>
</dbReference>